<keyword evidence="10" id="KW-0472">Membrane</keyword>
<accession>A0AAN6ELU1</accession>
<keyword evidence="3" id="KW-0813">Transport</keyword>
<evidence type="ECO:0000256" key="7">
    <source>
        <dbReference type="ARBA" id="ARBA00022989"/>
    </source>
</evidence>
<evidence type="ECO:0000256" key="10">
    <source>
        <dbReference type="ARBA" id="ARBA00023136"/>
    </source>
</evidence>
<keyword evidence="5" id="KW-1000">Mitochondrion outer membrane</keyword>
<evidence type="ECO:0000313" key="14">
    <source>
        <dbReference type="Proteomes" id="UP001161757"/>
    </source>
</evidence>
<dbReference type="Pfam" id="PF04281">
    <property type="entry name" value="Tom22"/>
    <property type="match status" value="1"/>
</dbReference>
<reference evidence="13" key="1">
    <citation type="submission" date="2023-01" db="EMBL/GenBank/DDBJ databases">
        <title>Exophiala dermititidis isolated from Cystic Fibrosis Patient.</title>
        <authorList>
            <person name="Kurbessoian T."/>
            <person name="Crocker A."/>
            <person name="Murante D."/>
            <person name="Hogan D.A."/>
            <person name="Stajich J.E."/>
        </authorList>
    </citation>
    <scope>NUCLEOTIDE SEQUENCE</scope>
    <source>
        <strain evidence="13">Ex8</strain>
    </source>
</reference>
<comment type="similarity">
    <text evidence="2">Belongs to the Tom22 family.</text>
</comment>
<evidence type="ECO:0000256" key="8">
    <source>
        <dbReference type="ARBA" id="ARBA00023010"/>
    </source>
</evidence>
<comment type="subcellular location">
    <subcellularLocation>
        <location evidence="1">Mitochondrion outer membrane</location>
        <topology evidence="1">Single-pass membrane protein</topology>
    </subcellularLocation>
</comment>
<protein>
    <submittedName>
        <fullName evidence="13">Mitochondrial import receptor subunit Tom22</fullName>
    </submittedName>
</protein>
<evidence type="ECO:0000256" key="6">
    <source>
        <dbReference type="ARBA" id="ARBA00022927"/>
    </source>
</evidence>
<dbReference type="AlphaFoldDB" id="A0AAN6ELU1"/>
<gene>
    <name evidence="13" type="primary">tom22</name>
    <name evidence="13" type="ORF">HRR80_008284</name>
</gene>
<dbReference type="InterPro" id="IPR005683">
    <property type="entry name" value="Tom22"/>
</dbReference>
<keyword evidence="4" id="KW-0812">Transmembrane</keyword>
<keyword evidence="11 13" id="KW-0675">Receptor</keyword>
<comment type="caution">
    <text evidence="13">The sequence shown here is derived from an EMBL/GenBank/DDBJ whole genome shotgun (WGS) entry which is preliminary data.</text>
</comment>
<evidence type="ECO:0000256" key="2">
    <source>
        <dbReference type="ARBA" id="ARBA00009874"/>
    </source>
</evidence>
<evidence type="ECO:0000256" key="12">
    <source>
        <dbReference type="SAM" id="MobiDB-lite"/>
    </source>
</evidence>
<feature type="compositionally biased region" description="Low complexity" evidence="12">
    <location>
        <begin position="131"/>
        <end position="154"/>
    </location>
</feature>
<evidence type="ECO:0000256" key="11">
    <source>
        <dbReference type="ARBA" id="ARBA00023170"/>
    </source>
</evidence>
<evidence type="ECO:0000256" key="4">
    <source>
        <dbReference type="ARBA" id="ARBA00022692"/>
    </source>
</evidence>
<feature type="compositionally biased region" description="Acidic residues" evidence="12">
    <location>
        <begin position="26"/>
        <end position="44"/>
    </location>
</feature>
<feature type="region of interest" description="Disordered" evidence="12">
    <location>
        <begin position="123"/>
        <end position="154"/>
    </location>
</feature>
<dbReference type="CDD" id="cd22884">
    <property type="entry name" value="TOM22"/>
    <property type="match status" value="1"/>
</dbReference>
<feature type="region of interest" description="Disordered" evidence="12">
    <location>
        <begin position="1"/>
        <end position="44"/>
    </location>
</feature>
<dbReference type="GO" id="GO:0006886">
    <property type="term" value="P:intracellular protein transport"/>
    <property type="evidence" value="ECO:0007669"/>
    <property type="project" value="InterPro"/>
</dbReference>
<name>A0AAN6ELU1_EXODE</name>
<sequence length="154" mass="16516">MVKLEELEDEHFLNKPETTSDGALLADDDDDYTDTDSEISDDASDAGALDESLIDRLSALRDIIPPKTRAKISSISSTIASATSSTINYSGKGLWVIATSVLLLGIPYALALGEEQQYMEEERQRAVMQEGAQGLIQSGQAQQGQAQGQAKPAL</sequence>
<organism evidence="13 14">
    <name type="scientific">Exophiala dermatitidis</name>
    <name type="common">Black yeast-like fungus</name>
    <name type="synonym">Wangiella dermatitidis</name>
    <dbReference type="NCBI Taxonomy" id="5970"/>
    <lineage>
        <taxon>Eukaryota</taxon>
        <taxon>Fungi</taxon>
        <taxon>Dikarya</taxon>
        <taxon>Ascomycota</taxon>
        <taxon>Pezizomycotina</taxon>
        <taxon>Eurotiomycetes</taxon>
        <taxon>Chaetothyriomycetidae</taxon>
        <taxon>Chaetothyriales</taxon>
        <taxon>Herpotrichiellaceae</taxon>
        <taxon>Exophiala</taxon>
    </lineage>
</organism>
<evidence type="ECO:0000256" key="5">
    <source>
        <dbReference type="ARBA" id="ARBA00022787"/>
    </source>
</evidence>
<evidence type="ECO:0000313" key="13">
    <source>
        <dbReference type="EMBL" id="KAJ8987650.1"/>
    </source>
</evidence>
<dbReference type="Proteomes" id="UP001161757">
    <property type="component" value="Unassembled WGS sequence"/>
</dbReference>
<dbReference type="EMBL" id="JAJGCB010000023">
    <property type="protein sequence ID" value="KAJ8987650.1"/>
    <property type="molecule type" value="Genomic_DNA"/>
</dbReference>
<proteinExistence type="inferred from homology"/>
<dbReference type="PANTHER" id="PTHR12504">
    <property type="entry name" value="MITOCHONDRIAL IMPORT RECEPTOR SUBUNIT TOM22"/>
    <property type="match status" value="1"/>
</dbReference>
<dbReference type="GO" id="GO:0005741">
    <property type="term" value="C:mitochondrial outer membrane"/>
    <property type="evidence" value="ECO:0007669"/>
    <property type="project" value="UniProtKB-SubCell"/>
</dbReference>
<evidence type="ECO:0000256" key="3">
    <source>
        <dbReference type="ARBA" id="ARBA00022448"/>
    </source>
</evidence>
<keyword evidence="8" id="KW-0811">Translocation</keyword>
<dbReference type="PANTHER" id="PTHR12504:SF0">
    <property type="entry name" value="MITOCHONDRIAL IMPORT RECEPTOR SUBUNIT TOM22 HOMOLOG"/>
    <property type="match status" value="1"/>
</dbReference>
<evidence type="ECO:0000256" key="1">
    <source>
        <dbReference type="ARBA" id="ARBA00004572"/>
    </source>
</evidence>
<keyword evidence="6" id="KW-0653">Protein transport</keyword>
<evidence type="ECO:0000256" key="9">
    <source>
        <dbReference type="ARBA" id="ARBA00023128"/>
    </source>
</evidence>
<keyword evidence="7" id="KW-1133">Transmembrane helix</keyword>
<keyword evidence="9" id="KW-0496">Mitochondrion</keyword>